<evidence type="ECO:0000256" key="1">
    <source>
        <dbReference type="SAM" id="MobiDB-lite"/>
    </source>
</evidence>
<dbReference type="EMBL" id="BAABJO010000036">
    <property type="protein sequence ID" value="GAA5136939.1"/>
    <property type="molecule type" value="Genomic_DNA"/>
</dbReference>
<sequence length="96" mass="10335">MTSVQDLPRGHRPPTCTCSHDEPSSRHSGDAIRDHHADCCTFVEISLRAGADATRLAGACHRHDCRFEDMLGCPASCMAADPDAIPHPRANGTADR</sequence>
<evidence type="ECO:0000313" key="2">
    <source>
        <dbReference type="EMBL" id="GAA5136939.1"/>
    </source>
</evidence>
<gene>
    <name evidence="2" type="ORF">GCM10023320_68810</name>
</gene>
<organism evidence="2 3">
    <name type="scientific">Pseudonocardia adelaidensis</name>
    <dbReference type="NCBI Taxonomy" id="648754"/>
    <lineage>
        <taxon>Bacteria</taxon>
        <taxon>Bacillati</taxon>
        <taxon>Actinomycetota</taxon>
        <taxon>Actinomycetes</taxon>
        <taxon>Pseudonocardiales</taxon>
        <taxon>Pseudonocardiaceae</taxon>
        <taxon>Pseudonocardia</taxon>
    </lineage>
</organism>
<feature type="compositionally biased region" description="Basic and acidic residues" evidence="1">
    <location>
        <begin position="19"/>
        <end position="30"/>
    </location>
</feature>
<protein>
    <submittedName>
        <fullName evidence="2">Uncharacterized protein</fullName>
    </submittedName>
</protein>
<feature type="region of interest" description="Disordered" evidence="1">
    <location>
        <begin position="1"/>
        <end position="30"/>
    </location>
</feature>
<accession>A0ABP9P390</accession>
<evidence type="ECO:0000313" key="3">
    <source>
        <dbReference type="Proteomes" id="UP001500804"/>
    </source>
</evidence>
<proteinExistence type="predicted"/>
<reference evidence="3" key="1">
    <citation type="journal article" date="2019" name="Int. J. Syst. Evol. Microbiol.">
        <title>The Global Catalogue of Microorganisms (GCM) 10K type strain sequencing project: providing services to taxonomists for standard genome sequencing and annotation.</title>
        <authorList>
            <consortium name="The Broad Institute Genomics Platform"/>
            <consortium name="The Broad Institute Genome Sequencing Center for Infectious Disease"/>
            <person name="Wu L."/>
            <person name="Ma J."/>
        </authorList>
    </citation>
    <scope>NUCLEOTIDE SEQUENCE [LARGE SCALE GENOMIC DNA]</scope>
    <source>
        <strain evidence="3">JCM 18302</strain>
    </source>
</reference>
<comment type="caution">
    <text evidence="2">The sequence shown here is derived from an EMBL/GenBank/DDBJ whole genome shotgun (WGS) entry which is preliminary data.</text>
</comment>
<keyword evidence="3" id="KW-1185">Reference proteome</keyword>
<name>A0ABP9P390_9PSEU</name>
<dbReference type="Proteomes" id="UP001500804">
    <property type="component" value="Unassembled WGS sequence"/>
</dbReference>